<dbReference type="Gene3D" id="1.20.120.350">
    <property type="entry name" value="Voltage-gated potassium channels. Chain C"/>
    <property type="match status" value="1"/>
</dbReference>
<evidence type="ECO:0000256" key="2">
    <source>
        <dbReference type="ARBA" id="ARBA00022448"/>
    </source>
</evidence>
<feature type="compositionally biased region" description="Basic and acidic residues" evidence="11">
    <location>
        <begin position="566"/>
        <end position="575"/>
    </location>
</feature>
<keyword evidence="3" id="KW-1003">Cell membrane</keyword>
<evidence type="ECO:0000256" key="7">
    <source>
        <dbReference type="ARBA" id="ARBA00023065"/>
    </source>
</evidence>
<feature type="transmembrane region" description="Helical" evidence="12">
    <location>
        <begin position="277"/>
        <end position="298"/>
    </location>
</feature>
<reference evidence="14" key="1">
    <citation type="submission" date="2025-08" db="UniProtKB">
        <authorList>
            <consortium name="RefSeq"/>
        </authorList>
    </citation>
    <scope>IDENTIFICATION</scope>
</reference>
<feature type="compositionally biased region" description="Polar residues" evidence="11">
    <location>
        <begin position="622"/>
        <end position="631"/>
    </location>
</feature>
<feature type="compositionally biased region" description="Low complexity" evidence="11">
    <location>
        <begin position="513"/>
        <end position="525"/>
    </location>
</feature>
<evidence type="ECO:0000256" key="3">
    <source>
        <dbReference type="ARBA" id="ARBA00022475"/>
    </source>
</evidence>
<keyword evidence="4 12" id="KW-0812">Transmembrane</keyword>
<keyword evidence="8 12" id="KW-0472">Membrane</keyword>
<evidence type="ECO:0000256" key="1">
    <source>
        <dbReference type="ARBA" id="ARBA00004651"/>
    </source>
</evidence>
<evidence type="ECO:0000313" key="14">
    <source>
        <dbReference type="RefSeq" id="XP_012935543.1"/>
    </source>
</evidence>
<feature type="transmembrane region" description="Helical" evidence="12">
    <location>
        <begin position="112"/>
        <end position="130"/>
    </location>
</feature>
<dbReference type="RefSeq" id="XP_012935543.1">
    <property type="nucleotide sequence ID" value="XM_013080089.2"/>
</dbReference>
<feature type="compositionally biased region" description="Basic and acidic residues" evidence="11">
    <location>
        <begin position="658"/>
        <end position="671"/>
    </location>
</feature>
<evidence type="ECO:0000256" key="4">
    <source>
        <dbReference type="ARBA" id="ARBA00022692"/>
    </source>
</evidence>
<dbReference type="Proteomes" id="UP000694888">
    <property type="component" value="Unplaced"/>
</dbReference>
<keyword evidence="6 12" id="KW-1133">Transmembrane helix</keyword>
<feature type="coiled-coil region" evidence="10">
    <location>
        <begin position="376"/>
        <end position="403"/>
    </location>
</feature>
<feature type="compositionally biased region" description="Polar residues" evidence="11">
    <location>
        <begin position="534"/>
        <end position="548"/>
    </location>
</feature>
<keyword evidence="2" id="KW-0813">Transport</keyword>
<evidence type="ECO:0000256" key="6">
    <source>
        <dbReference type="ARBA" id="ARBA00022989"/>
    </source>
</evidence>
<evidence type="ECO:0000256" key="9">
    <source>
        <dbReference type="ARBA" id="ARBA00023303"/>
    </source>
</evidence>
<feature type="region of interest" description="Disordered" evidence="11">
    <location>
        <begin position="462"/>
        <end position="671"/>
    </location>
</feature>
<keyword evidence="9" id="KW-0407">Ion channel</keyword>
<dbReference type="InterPro" id="IPR027359">
    <property type="entry name" value="Volt_channel_dom_sf"/>
</dbReference>
<comment type="subcellular location">
    <subcellularLocation>
        <location evidence="1">Cell membrane</location>
        <topology evidence="1">Multi-pass membrane protein</topology>
    </subcellularLocation>
</comment>
<keyword evidence="7" id="KW-0406">Ion transport</keyword>
<dbReference type="PANTHER" id="PTHR46480">
    <property type="entry name" value="F20B24.22"/>
    <property type="match status" value="1"/>
</dbReference>
<name>A0ABM0ZVR6_APLCA</name>
<feature type="compositionally biased region" description="Polar residues" evidence="11">
    <location>
        <begin position="473"/>
        <end position="489"/>
    </location>
</feature>
<evidence type="ECO:0000256" key="11">
    <source>
        <dbReference type="SAM" id="MobiDB-lite"/>
    </source>
</evidence>
<feature type="transmembrane region" description="Helical" evidence="12">
    <location>
        <begin position="310"/>
        <end position="332"/>
    </location>
</feature>
<evidence type="ECO:0000313" key="13">
    <source>
        <dbReference type="Proteomes" id="UP000694888"/>
    </source>
</evidence>
<dbReference type="GeneID" id="101857936"/>
<keyword evidence="10" id="KW-0175">Coiled coil</keyword>
<dbReference type="InterPro" id="IPR031846">
    <property type="entry name" value="Hvcn1"/>
</dbReference>
<evidence type="ECO:0000256" key="12">
    <source>
        <dbReference type="SAM" id="Phobius"/>
    </source>
</evidence>
<keyword evidence="5" id="KW-0851">Voltage-gated channel</keyword>
<dbReference type="PANTHER" id="PTHR46480:SF1">
    <property type="entry name" value="VOLTAGE-GATED HYDROGEN CHANNEL 1"/>
    <property type="match status" value="1"/>
</dbReference>
<accession>A0ABM0ZVR6</accession>
<gene>
    <name evidence="14" type="primary">LOC101857936</name>
</gene>
<evidence type="ECO:0000256" key="8">
    <source>
        <dbReference type="ARBA" id="ARBA00023136"/>
    </source>
</evidence>
<feature type="compositionally biased region" description="Low complexity" evidence="11">
    <location>
        <begin position="607"/>
        <end position="621"/>
    </location>
</feature>
<evidence type="ECO:0000256" key="10">
    <source>
        <dbReference type="SAM" id="Coils"/>
    </source>
</evidence>
<evidence type="ECO:0000256" key="5">
    <source>
        <dbReference type="ARBA" id="ARBA00022882"/>
    </source>
</evidence>
<feature type="compositionally biased region" description="Polar residues" evidence="11">
    <location>
        <begin position="594"/>
        <end position="606"/>
    </location>
</feature>
<proteinExistence type="predicted"/>
<protein>
    <submittedName>
        <fullName evidence="14">Uncharacterized protein LOC101857936</fullName>
    </submittedName>
</protein>
<organism evidence="13 14">
    <name type="scientific">Aplysia californica</name>
    <name type="common">California sea hare</name>
    <dbReference type="NCBI Taxonomy" id="6500"/>
    <lineage>
        <taxon>Eukaryota</taxon>
        <taxon>Metazoa</taxon>
        <taxon>Spiralia</taxon>
        <taxon>Lophotrochozoa</taxon>
        <taxon>Mollusca</taxon>
        <taxon>Gastropoda</taxon>
        <taxon>Heterobranchia</taxon>
        <taxon>Euthyneura</taxon>
        <taxon>Tectipleura</taxon>
        <taxon>Aplysiida</taxon>
        <taxon>Aplysioidea</taxon>
        <taxon>Aplysiidae</taxon>
        <taxon>Aplysia</taxon>
    </lineage>
</organism>
<feature type="compositionally biased region" description="Gly residues" evidence="11">
    <location>
        <begin position="551"/>
        <end position="563"/>
    </location>
</feature>
<keyword evidence="13" id="KW-1185">Reference proteome</keyword>
<sequence length="671" mass="73303">MRKITITSSKMPYRKKSEIPKAWSMETLPPPGMVTSRPLRKKGLFHTQTCMEGSWQVLAAQTLKIASINGLGELDKLENELEDEIRYENRSPSKTAVGRLRRQGQHQLHSKVVLLIVVVLNVIDCLLVMAELTLDFHHVSHRLQNKLDMLESFIYNMITKHAPVLDNIPRSPRKSNVLLQKILDANVVWDTSQPNVTNFASNCAHLLKSTAENASQSLTGYMSNMLNNSDWSEPNACFQPYMAAQNTTVNSAAANQKYMLSTDGQTNEKLTIVAHKLHYISISILSVLVVILLLKMICSGKRFFRSRMQVFDGIVIIISFILDLVFIEGVTILKMDDFVLILTFLLPWRILRVLNSLIVAVLDKQRLNLKIIYTQKKKISRNLSEVNNKMEVMQRHIEVLQNLCSSRGLADGDVKKVLGRELSTASAKSGSSQKNGSSGGLAGMMALGKLAFQAADAFAPITQGSRKSHTPKTTKQNKPALNGSAPNLLTPTEEDPPTPPHLAHSMSQPQGESNTTSSNSHVNTVAADIEDTSRPSFTLHNETGSAEGTESGIGGSVGGGIDGSGVDDKTADKENTPPTPTPIPTHDTYLDIESQPNANTGLETSDSSTGVNTNVATTTTSPDSVTVQIANGSGPPMDLDSNSNEERKTSVSLPDFSDDIHLEDSDVVSRL</sequence>